<accession>A0A8T0NAP7</accession>
<proteinExistence type="predicted"/>
<evidence type="ECO:0000313" key="3">
    <source>
        <dbReference type="EMBL" id="KAG2545352.1"/>
    </source>
</evidence>
<dbReference type="SUPFAM" id="SSF49503">
    <property type="entry name" value="Cupredoxins"/>
    <property type="match status" value="1"/>
</dbReference>
<gene>
    <name evidence="3" type="ORF">PVAP13_9KG425480</name>
</gene>
<feature type="compositionally biased region" description="Basic residues" evidence="1">
    <location>
        <begin position="19"/>
        <end position="28"/>
    </location>
</feature>
<dbReference type="PANTHER" id="PTHR33021">
    <property type="entry name" value="BLUE COPPER PROTEIN"/>
    <property type="match status" value="1"/>
</dbReference>
<dbReference type="InterPro" id="IPR039391">
    <property type="entry name" value="Phytocyanin-like"/>
</dbReference>
<dbReference type="Proteomes" id="UP000823388">
    <property type="component" value="Chromosome 9K"/>
</dbReference>
<comment type="caution">
    <text evidence="3">The sequence shown here is derived from an EMBL/GenBank/DDBJ whole genome shotgun (WGS) entry which is preliminary data.</text>
</comment>
<dbReference type="AlphaFoldDB" id="A0A8T0NAP7"/>
<feature type="region of interest" description="Disordered" evidence="1">
    <location>
        <begin position="1"/>
        <end position="36"/>
    </location>
</feature>
<sequence length="174" mass="18525">MPSKRSSQQSIPGPGKQTSIKHRTRPRLPSRDAANQMASPRTLLLAGAMAAALLPAPASAATYMVGDAAGWDNGVVDYDAWARGKKFKVGDTLGTCVRRPLQAHAYGVPTARRRGHDVVQVDARGYAECVAPDNAVAMTSGNDHVVLGQAGRFFFICEAEGECSSGMRLTVYVH</sequence>
<name>A0A8T0NAP7_PANVG</name>
<evidence type="ECO:0000256" key="1">
    <source>
        <dbReference type="SAM" id="MobiDB-lite"/>
    </source>
</evidence>
<dbReference type="PANTHER" id="PTHR33021:SF346">
    <property type="entry name" value="OS03G0791300 PROTEIN"/>
    <property type="match status" value="1"/>
</dbReference>
<evidence type="ECO:0000259" key="2">
    <source>
        <dbReference type="PROSITE" id="PS51485"/>
    </source>
</evidence>
<organism evidence="3 4">
    <name type="scientific">Panicum virgatum</name>
    <name type="common">Blackwell switchgrass</name>
    <dbReference type="NCBI Taxonomy" id="38727"/>
    <lineage>
        <taxon>Eukaryota</taxon>
        <taxon>Viridiplantae</taxon>
        <taxon>Streptophyta</taxon>
        <taxon>Embryophyta</taxon>
        <taxon>Tracheophyta</taxon>
        <taxon>Spermatophyta</taxon>
        <taxon>Magnoliopsida</taxon>
        <taxon>Liliopsida</taxon>
        <taxon>Poales</taxon>
        <taxon>Poaceae</taxon>
        <taxon>PACMAD clade</taxon>
        <taxon>Panicoideae</taxon>
        <taxon>Panicodae</taxon>
        <taxon>Paniceae</taxon>
        <taxon>Panicinae</taxon>
        <taxon>Panicum</taxon>
        <taxon>Panicum sect. Hiantes</taxon>
    </lineage>
</organism>
<dbReference type="EMBL" id="CM029053">
    <property type="protein sequence ID" value="KAG2545352.1"/>
    <property type="molecule type" value="Genomic_DNA"/>
</dbReference>
<dbReference type="InterPro" id="IPR008972">
    <property type="entry name" value="Cupredoxin"/>
</dbReference>
<evidence type="ECO:0000313" key="4">
    <source>
        <dbReference type="Proteomes" id="UP000823388"/>
    </source>
</evidence>
<keyword evidence="4" id="KW-1185">Reference proteome</keyword>
<dbReference type="Gene3D" id="2.60.40.420">
    <property type="entry name" value="Cupredoxins - blue copper proteins"/>
    <property type="match status" value="1"/>
</dbReference>
<feature type="compositionally biased region" description="Polar residues" evidence="1">
    <location>
        <begin position="1"/>
        <end position="11"/>
    </location>
</feature>
<dbReference type="PROSITE" id="PS51485">
    <property type="entry name" value="PHYTOCYANIN"/>
    <property type="match status" value="1"/>
</dbReference>
<feature type="domain" description="Phytocyanin" evidence="2">
    <location>
        <begin position="61"/>
        <end position="174"/>
    </location>
</feature>
<dbReference type="GO" id="GO:0005886">
    <property type="term" value="C:plasma membrane"/>
    <property type="evidence" value="ECO:0007669"/>
    <property type="project" value="TreeGrafter"/>
</dbReference>
<protein>
    <recommendedName>
        <fullName evidence="2">Phytocyanin domain-containing protein</fullName>
    </recommendedName>
</protein>
<dbReference type="Pfam" id="PF02298">
    <property type="entry name" value="Cu_bind_like"/>
    <property type="match status" value="1"/>
</dbReference>
<dbReference type="CDD" id="cd04216">
    <property type="entry name" value="Phytocyanin"/>
    <property type="match status" value="1"/>
</dbReference>
<dbReference type="InterPro" id="IPR003245">
    <property type="entry name" value="Phytocyanin_dom"/>
</dbReference>
<dbReference type="GO" id="GO:0009055">
    <property type="term" value="F:electron transfer activity"/>
    <property type="evidence" value="ECO:0007669"/>
    <property type="project" value="InterPro"/>
</dbReference>
<reference evidence="3" key="1">
    <citation type="submission" date="2020-05" db="EMBL/GenBank/DDBJ databases">
        <title>WGS assembly of Panicum virgatum.</title>
        <authorList>
            <person name="Lovell J.T."/>
            <person name="Jenkins J."/>
            <person name="Shu S."/>
            <person name="Juenger T.E."/>
            <person name="Schmutz J."/>
        </authorList>
    </citation>
    <scope>NUCLEOTIDE SEQUENCE</scope>
    <source>
        <strain evidence="3">AP13</strain>
    </source>
</reference>